<organism evidence="2 3">
    <name type="scientific">Myriangium duriaei CBS 260.36</name>
    <dbReference type="NCBI Taxonomy" id="1168546"/>
    <lineage>
        <taxon>Eukaryota</taxon>
        <taxon>Fungi</taxon>
        <taxon>Dikarya</taxon>
        <taxon>Ascomycota</taxon>
        <taxon>Pezizomycotina</taxon>
        <taxon>Dothideomycetes</taxon>
        <taxon>Dothideomycetidae</taxon>
        <taxon>Myriangiales</taxon>
        <taxon>Myriangiaceae</taxon>
        <taxon>Myriangium</taxon>
    </lineage>
</organism>
<proteinExistence type="predicted"/>
<dbReference type="EMBL" id="ML996087">
    <property type="protein sequence ID" value="KAF2151540.1"/>
    <property type="molecule type" value="Genomic_DNA"/>
</dbReference>
<evidence type="ECO:0000259" key="1">
    <source>
        <dbReference type="PROSITE" id="PS51186"/>
    </source>
</evidence>
<dbReference type="AlphaFoldDB" id="A0A9P4J1F4"/>
<dbReference type="InterPro" id="IPR052523">
    <property type="entry name" value="Trichothecene_AcTrans"/>
</dbReference>
<dbReference type="Gene3D" id="3.40.630.30">
    <property type="match status" value="1"/>
</dbReference>
<accession>A0A9P4J1F4</accession>
<evidence type="ECO:0000313" key="2">
    <source>
        <dbReference type="EMBL" id="KAF2151540.1"/>
    </source>
</evidence>
<protein>
    <recommendedName>
        <fullName evidence="1">N-acetyltransferase domain-containing protein</fullName>
    </recommendedName>
</protein>
<dbReference type="InterPro" id="IPR000182">
    <property type="entry name" value="GNAT_dom"/>
</dbReference>
<comment type="caution">
    <text evidence="2">The sequence shown here is derived from an EMBL/GenBank/DDBJ whole genome shotgun (WGS) entry which is preliminary data.</text>
</comment>
<dbReference type="OrthoDB" id="4738875at2759"/>
<dbReference type="Proteomes" id="UP000799439">
    <property type="component" value="Unassembled WGS sequence"/>
</dbReference>
<sequence length="202" mass="23631">MPVFHLSRATPKDMDEMIHIIGALAEEDTNIRERAIGPNTAEQRERNTKAFQMMMTKDPTQIWLKVTELTTGKIVAGSMWRLDPAVAPKITLESWPRPWLDNDLQMKKRVMQWTEEIFAIKKQLFIQPQLMLGMMFTARESRRQGAGTLMMQWGCDLADHLFLPIWLTTTPTGRYLYERFGFKIHYKGHVSEPFMKREAESR</sequence>
<name>A0A9P4J1F4_9PEZI</name>
<dbReference type="PROSITE" id="PS51186">
    <property type="entry name" value="GNAT"/>
    <property type="match status" value="1"/>
</dbReference>
<dbReference type="PANTHER" id="PTHR42791:SF1">
    <property type="entry name" value="N-ACETYLTRANSFERASE DOMAIN-CONTAINING PROTEIN"/>
    <property type="match status" value="1"/>
</dbReference>
<dbReference type="InterPro" id="IPR016181">
    <property type="entry name" value="Acyl_CoA_acyltransferase"/>
</dbReference>
<dbReference type="SUPFAM" id="SSF55729">
    <property type="entry name" value="Acyl-CoA N-acyltransferases (Nat)"/>
    <property type="match status" value="1"/>
</dbReference>
<dbReference type="GO" id="GO:0016747">
    <property type="term" value="F:acyltransferase activity, transferring groups other than amino-acyl groups"/>
    <property type="evidence" value="ECO:0007669"/>
    <property type="project" value="InterPro"/>
</dbReference>
<keyword evidence="3" id="KW-1185">Reference proteome</keyword>
<reference evidence="2" key="1">
    <citation type="journal article" date="2020" name="Stud. Mycol.">
        <title>101 Dothideomycetes genomes: a test case for predicting lifestyles and emergence of pathogens.</title>
        <authorList>
            <person name="Haridas S."/>
            <person name="Albert R."/>
            <person name="Binder M."/>
            <person name="Bloem J."/>
            <person name="Labutti K."/>
            <person name="Salamov A."/>
            <person name="Andreopoulos B."/>
            <person name="Baker S."/>
            <person name="Barry K."/>
            <person name="Bills G."/>
            <person name="Bluhm B."/>
            <person name="Cannon C."/>
            <person name="Castanera R."/>
            <person name="Culley D."/>
            <person name="Daum C."/>
            <person name="Ezra D."/>
            <person name="Gonzalez J."/>
            <person name="Henrissat B."/>
            <person name="Kuo A."/>
            <person name="Liang C."/>
            <person name="Lipzen A."/>
            <person name="Lutzoni F."/>
            <person name="Magnuson J."/>
            <person name="Mondo S."/>
            <person name="Nolan M."/>
            <person name="Ohm R."/>
            <person name="Pangilinan J."/>
            <person name="Park H.-J."/>
            <person name="Ramirez L."/>
            <person name="Alfaro M."/>
            <person name="Sun H."/>
            <person name="Tritt A."/>
            <person name="Yoshinaga Y."/>
            <person name="Zwiers L.-H."/>
            <person name="Turgeon B."/>
            <person name="Goodwin S."/>
            <person name="Spatafora J."/>
            <person name="Crous P."/>
            <person name="Grigoriev I."/>
        </authorList>
    </citation>
    <scope>NUCLEOTIDE SEQUENCE</scope>
    <source>
        <strain evidence="2">CBS 260.36</strain>
    </source>
</reference>
<evidence type="ECO:0000313" key="3">
    <source>
        <dbReference type="Proteomes" id="UP000799439"/>
    </source>
</evidence>
<feature type="domain" description="N-acetyltransferase" evidence="1">
    <location>
        <begin position="64"/>
        <end position="200"/>
    </location>
</feature>
<dbReference type="PANTHER" id="PTHR42791">
    <property type="entry name" value="GNAT FAMILY ACETYLTRANSFERASE"/>
    <property type="match status" value="1"/>
</dbReference>
<gene>
    <name evidence="2" type="ORF">K461DRAFT_321766</name>
</gene>